<sequence>MTQIPKEIYLVSKHKECKQSKGAIPNGQDNGRDMS</sequence>
<evidence type="ECO:0000256" key="1">
    <source>
        <dbReference type="SAM" id="MobiDB-lite"/>
    </source>
</evidence>
<evidence type="ECO:0000313" key="2">
    <source>
        <dbReference type="EMBL" id="MBX73200.1"/>
    </source>
</evidence>
<protein>
    <submittedName>
        <fullName evidence="2">Uncharacterized protein</fullName>
    </submittedName>
</protein>
<accession>A0A2P2R1X8</accession>
<feature type="region of interest" description="Disordered" evidence="1">
    <location>
        <begin position="13"/>
        <end position="35"/>
    </location>
</feature>
<organism evidence="2">
    <name type="scientific">Rhizophora mucronata</name>
    <name type="common">Asiatic mangrove</name>
    <dbReference type="NCBI Taxonomy" id="61149"/>
    <lineage>
        <taxon>Eukaryota</taxon>
        <taxon>Viridiplantae</taxon>
        <taxon>Streptophyta</taxon>
        <taxon>Embryophyta</taxon>
        <taxon>Tracheophyta</taxon>
        <taxon>Spermatophyta</taxon>
        <taxon>Magnoliopsida</taxon>
        <taxon>eudicotyledons</taxon>
        <taxon>Gunneridae</taxon>
        <taxon>Pentapetalae</taxon>
        <taxon>rosids</taxon>
        <taxon>fabids</taxon>
        <taxon>Malpighiales</taxon>
        <taxon>Rhizophoraceae</taxon>
        <taxon>Rhizophora</taxon>
    </lineage>
</organism>
<dbReference type="EMBL" id="GGEC01092716">
    <property type="protein sequence ID" value="MBX73200.1"/>
    <property type="molecule type" value="Transcribed_RNA"/>
</dbReference>
<proteinExistence type="predicted"/>
<reference evidence="2" key="1">
    <citation type="submission" date="2018-02" db="EMBL/GenBank/DDBJ databases">
        <title>Rhizophora mucronata_Transcriptome.</title>
        <authorList>
            <person name="Meera S.P."/>
            <person name="Sreeshan A."/>
            <person name="Augustine A."/>
        </authorList>
    </citation>
    <scope>NUCLEOTIDE SEQUENCE</scope>
    <source>
        <tissue evidence="2">Leaf</tissue>
    </source>
</reference>
<name>A0A2P2R1X8_RHIMU</name>
<dbReference type="AlphaFoldDB" id="A0A2P2R1X8"/>